<dbReference type="PROSITE" id="PS50050">
    <property type="entry name" value="TNFR_NGFR_2"/>
    <property type="match status" value="1"/>
</dbReference>
<evidence type="ECO:0000256" key="2">
    <source>
        <dbReference type="ARBA" id="ARBA00022729"/>
    </source>
</evidence>
<accession>A0AAQ5Y5S1</accession>
<evidence type="ECO:0000256" key="7">
    <source>
        <dbReference type="SAM" id="MobiDB-lite"/>
    </source>
</evidence>
<evidence type="ECO:0000259" key="10">
    <source>
        <dbReference type="PROSITE" id="PS50017"/>
    </source>
</evidence>
<keyword evidence="5" id="KW-0325">Glycoprotein</keyword>
<keyword evidence="8" id="KW-0472">Membrane</keyword>
<feature type="disulfide bond" evidence="6">
    <location>
        <begin position="50"/>
        <end position="65"/>
    </location>
</feature>
<keyword evidence="8" id="KW-0812">Transmembrane</keyword>
<reference evidence="12 13" key="1">
    <citation type="submission" date="2022-01" db="EMBL/GenBank/DDBJ databases">
        <title>A chromosome-scale genome assembly of the false clownfish, Amphiprion ocellaris.</title>
        <authorList>
            <person name="Ryu T."/>
        </authorList>
    </citation>
    <scope>NUCLEOTIDE SEQUENCE [LARGE SCALE GENOMIC DNA]</scope>
</reference>
<dbReference type="Gene3D" id="1.10.533.10">
    <property type="entry name" value="Death Domain, Fas"/>
    <property type="match status" value="1"/>
</dbReference>
<feature type="chain" id="PRO_5043310879" description="Tumor necrosis factor receptor superfamily member 1A-like" evidence="9">
    <location>
        <begin position="22"/>
        <end position="408"/>
    </location>
</feature>
<dbReference type="SUPFAM" id="SSF57586">
    <property type="entry name" value="TNF receptor-like"/>
    <property type="match status" value="1"/>
</dbReference>
<dbReference type="PANTHER" id="PTHR47220:SF1">
    <property type="entry name" value="TUMOR NECROSIS FACTOR RECEPTOR SUPERFAMILY MEMBER 25"/>
    <property type="match status" value="1"/>
</dbReference>
<proteinExistence type="predicted"/>
<dbReference type="InterPro" id="IPR011029">
    <property type="entry name" value="DEATH-like_dom_sf"/>
</dbReference>
<dbReference type="SMART" id="SM00208">
    <property type="entry name" value="TNFR"/>
    <property type="match status" value="1"/>
</dbReference>
<evidence type="ECO:0000313" key="12">
    <source>
        <dbReference type="Ensembl" id="ENSAOCP00000047251.1"/>
    </source>
</evidence>
<feature type="repeat" description="TNFR-Cys" evidence="6">
    <location>
        <begin position="49"/>
        <end position="89"/>
    </location>
</feature>
<evidence type="ECO:0000256" key="6">
    <source>
        <dbReference type="PROSITE-ProRule" id="PRU00206"/>
    </source>
</evidence>
<dbReference type="SUPFAM" id="SSF47986">
    <property type="entry name" value="DEATH domain"/>
    <property type="match status" value="1"/>
</dbReference>
<dbReference type="Proteomes" id="UP001501940">
    <property type="component" value="Chromosome 8"/>
</dbReference>
<evidence type="ECO:0000259" key="11">
    <source>
        <dbReference type="PROSITE" id="PS50050"/>
    </source>
</evidence>
<evidence type="ECO:0000256" key="4">
    <source>
        <dbReference type="ARBA" id="ARBA00023157"/>
    </source>
</evidence>
<keyword evidence="2 9" id="KW-0732">Signal</keyword>
<feature type="disulfide bond" evidence="6">
    <location>
        <begin position="68"/>
        <end position="81"/>
    </location>
</feature>
<feature type="transmembrane region" description="Helical" evidence="8">
    <location>
        <begin position="191"/>
        <end position="213"/>
    </location>
</feature>
<feature type="region of interest" description="Disordered" evidence="7">
    <location>
        <begin position="152"/>
        <end position="179"/>
    </location>
</feature>
<dbReference type="GeneTree" id="ENSGT00940000159540"/>
<feature type="disulfide bond" evidence="6">
    <location>
        <begin position="71"/>
        <end position="89"/>
    </location>
</feature>
<evidence type="ECO:0008006" key="14">
    <source>
        <dbReference type="Google" id="ProtNLM"/>
    </source>
</evidence>
<evidence type="ECO:0000256" key="9">
    <source>
        <dbReference type="SAM" id="SignalP"/>
    </source>
</evidence>
<dbReference type="InterPro" id="IPR001368">
    <property type="entry name" value="TNFR/NGFR_Cys_rich_reg"/>
</dbReference>
<dbReference type="Gene3D" id="2.10.50.10">
    <property type="entry name" value="Tumor Necrosis Factor Receptor, subunit A, domain 2"/>
    <property type="match status" value="1"/>
</dbReference>
<reference evidence="12" key="2">
    <citation type="submission" date="2025-08" db="UniProtKB">
        <authorList>
            <consortium name="Ensembl"/>
        </authorList>
    </citation>
    <scope>IDENTIFICATION</scope>
</reference>
<keyword evidence="13" id="KW-1185">Reference proteome</keyword>
<dbReference type="GO" id="GO:0005886">
    <property type="term" value="C:plasma membrane"/>
    <property type="evidence" value="ECO:0007669"/>
    <property type="project" value="TreeGrafter"/>
</dbReference>
<feature type="domain" description="TNFR-Cys" evidence="11">
    <location>
        <begin position="49"/>
        <end position="89"/>
    </location>
</feature>
<keyword evidence="3" id="KW-0677">Repeat</keyword>
<feature type="domain" description="Death" evidence="10">
    <location>
        <begin position="300"/>
        <end position="384"/>
    </location>
</feature>
<dbReference type="PROSITE" id="PS00652">
    <property type="entry name" value="TNFR_NGFR_1"/>
    <property type="match status" value="1"/>
</dbReference>
<reference evidence="12" key="3">
    <citation type="submission" date="2025-09" db="UniProtKB">
        <authorList>
            <consortium name="Ensembl"/>
        </authorList>
    </citation>
    <scope>IDENTIFICATION</scope>
</reference>
<dbReference type="PANTHER" id="PTHR47220">
    <property type="entry name" value="TUMOR NECROSIS FACTOR RECEPTOR SUPERFAMILY MEMBER 25"/>
    <property type="match status" value="1"/>
</dbReference>
<sequence>MQFVLAFLLILSIISHQQSHAEVTKGTCQIECEPGYFLNKTGANPKCDKCEDGTFTALKNCRPKCLLCSFCKHYQITLSPCSFNSSVVCGCKENFYYSEESEDCEKCSCEDCINADKNPDYIKKCQPCKKKACQTKLACTKICPLNFSNPSTTTSTITRKPPTPAPSTRPSATNRTSGLVMTKLPPKKNQMSWVFLAVVGVLFLLLFWLMLLYTRNLFRYSDNCPCWSENKDLELSEDPVVNEQQHHRGPTTLTWEETPMMPVSQIPPISDSNSAPVSPPPPGSHLPVARPDEQSDRWPAVVLYAIIEEVPLRRWKEFLRRLSVADQQLERVELEAGLGLDSMERQYQMLKLWSQRSTASLGDVFSTLRHMDLSGCAQLLQESLDRLQWRPDAKQSHSGCGLNGAMHT</sequence>
<dbReference type="SMART" id="SM00005">
    <property type="entry name" value="DEATH"/>
    <property type="match status" value="1"/>
</dbReference>
<dbReference type="Ensembl" id="ENSAOCT00000077665.1">
    <property type="protein sequence ID" value="ENSAOCP00000047251.1"/>
    <property type="gene ID" value="ENSAOCG00000030912.1"/>
</dbReference>
<dbReference type="PROSITE" id="PS50017">
    <property type="entry name" value="DEATH_DOMAIN"/>
    <property type="match status" value="1"/>
</dbReference>
<dbReference type="GO" id="GO:0007165">
    <property type="term" value="P:signal transduction"/>
    <property type="evidence" value="ECO:0007669"/>
    <property type="project" value="InterPro"/>
</dbReference>
<organism evidence="12 13">
    <name type="scientific">Amphiprion ocellaris</name>
    <name type="common">Clown anemonefish</name>
    <dbReference type="NCBI Taxonomy" id="80972"/>
    <lineage>
        <taxon>Eukaryota</taxon>
        <taxon>Metazoa</taxon>
        <taxon>Chordata</taxon>
        <taxon>Craniata</taxon>
        <taxon>Vertebrata</taxon>
        <taxon>Euteleostomi</taxon>
        <taxon>Actinopterygii</taxon>
        <taxon>Neopterygii</taxon>
        <taxon>Teleostei</taxon>
        <taxon>Neoteleostei</taxon>
        <taxon>Acanthomorphata</taxon>
        <taxon>Ovalentaria</taxon>
        <taxon>Pomacentridae</taxon>
        <taxon>Amphiprion</taxon>
    </lineage>
</organism>
<evidence type="ECO:0000313" key="13">
    <source>
        <dbReference type="Proteomes" id="UP001501940"/>
    </source>
</evidence>
<dbReference type="InterPro" id="IPR000488">
    <property type="entry name" value="Death_dom"/>
</dbReference>
<feature type="region of interest" description="Disordered" evidence="7">
    <location>
        <begin position="265"/>
        <end position="292"/>
    </location>
</feature>
<evidence type="ECO:0000256" key="3">
    <source>
        <dbReference type="ARBA" id="ARBA00022737"/>
    </source>
</evidence>
<dbReference type="Pfam" id="PF00531">
    <property type="entry name" value="Death"/>
    <property type="match status" value="1"/>
</dbReference>
<dbReference type="InterPro" id="IPR022329">
    <property type="entry name" value="TNFR_25"/>
</dbReference>
<name>A0AAQ5Y5S1_AMPOC</name>
<keyword evidence="4 6" id="KW-1015">Disulfide bond</keyword>
<keyword evidence="1" id="KW-0053">Apoptosis</keyword>
<keyword evidence="8" id="KW-1133">Transmembrane helix</keyword>
<protein>
    <recommendedName>
        <fullName evidence="14">Tumor necrosis factor receptor superfamily member 1A-like</fullName>
    </recommendedName>
</protein>
<dbReference type="GO" id="GO:0006915">
    <property type="term" value="P:apoptotic process"/>
    <property type="evidence" value="ECO:0007669"/>
    <property type="project" value="UniProtKB-KW"/>
</dbReference>
<evidence type="ECO:0000256" key="8">
    <source>
        <dbReference type="SAM" id="Phobius"/>
    </source>
</evidence>
<feature type="signal peptide" evidence="9">
    <location>
        <begin position="1"/>
        <end position="21"/>
    </location>
</feature>
<dbReference type="AlphaFoldDB" id="A0AAQ5Y5S1"/>
<evidence type="ECO:0000256" key="5">
    <source>
        <dbReference type="ARBA" id="ARBA00023180"/>
    </source>
</evidence>
<evidence type="ECO:0000256" key="1">
    <source>
        <dbReference type="ARBA" id="ARBA00022703"/>
    </source>
</evidence>